<dbReference type="GO" id="GO:0003676">
    <property type="term" value="F:nucleic acid binding"/>
    <property type="evidence" value="ECO:0007669"/>
    <property type="project" value="InterPro"/>
</dbReference>
<dbReference type="PANTHER" id="PTHR13620">
    <property type="entry name" value="3-5 EXONUCLEASE"/>
    <property type="match status" value="1"/>
</dbReference>
<dbReference type="GO" id="GO:0008408">
    <property type="term" value="F:3'-5' exonuclease activity"/>
    <property type="evidence" value="ECO:0007669"/>
    <property type="project" value="TreeGrafter"/>
</dbReference>
<gene>
    <name evidence="3" type="ORF">L195_g036322</name>
</gene>
<dbReference type="InterPro" id="IPR051132">
    <property type="entry name" value="3-5_Exonuclease_domain"/>
</dbReference>
<dbReference type="InterPro" id="IPR036397">
    <property type="entry name" value="RNaseH_sf"/>
</dbReference>
<dbReference type="InterPro" id="IPR012337">
    <property type="entry name" value="RNaseH-like_sf"/>
</dbReference>
<protein>
    <submittedName>
        <fullName evidence="3">Werner syndrome-like exonuclease-like protein</fullName>
    </submittedName>
</protein>
<proteinExistence type="predicted"/>
<comment type="caution">
    <text evidence="3">The sequence shown here is derived from an EMBL/GenBank/DDBJ whole genome shotgun (WGS) entry which is preliminary data.</text>
</comment>
<dbReference type="Proteomes" id="UP000236291">
    <property type="component" value="Unassembled WGS sequence"/>
</dbReference>
<reference evidence="3 4" key="1">
    <citation type="journal article" date="2014" name="Am. J. Bot.">
        <title>Genome assembly and annotation for red clover (Trifolium pratense; Fabaceae).</title>
        <authorList>
            <person name="Istvanek J."/>
            <person name="Jaros M."/>
            <person name="Krenek A."/>
            <person name="Repkova J."/>
        </authorList>
    </citation>
    <scope>NUCLEOTIDE SEQUENCE [LARGE SCALE GENOMIC DNA]</scope>
    <source>
        <strain evidence="4">cv. Tatra</strain>
        <tissue evidence="3">Young leaves</tissue>
    </source>
</reference>
<dbReference type="PANTHER" id="PTHR13620:SF59">
    <property type="entry name" value="POLYNUCLEOTIDYL TRANSFERASE, RIBONUCLEASE H-LIKE SUPERFAMILY PROTEIN"/>
    <property type="match status" value="1"/>
</dbReference>
<dbReference type="GO" id="GO:0005634">
    <property type="term" value="C:nucleus"/>
    <property type="evidence" value="ECO:0007669"/>
    <property type="project" value="TreeGrafter"/>
</dbReference>
<keyword evidence="2" id="KW-0378">Hydrolase</keyword>
<sequence>MATIVNRNRYPDQSIYTVNIDGANITVTVTSSTSIFEKWISTALLLRRDYYPYAKFIIGFAIDREVNTLQFCLYNSCLIFQIGQAGSVSQMIRDFMKDYHIGFPGMNNLWYRRTLMSKYAIELKIDPADLALWYARGKHGHFSLNEIVLNMLGIKVNQREEIRMSDWSGENLSDEQIIFACIDTHYAYMVGREFKAWQWGL</sequence>
<dbReference type="Gene3D" id="3.30.420.10">
    <property type="entry name" value="Ribonuclease H-like superfamily/Ribonuclease H"/>
    <property type="match status" value="1"/>
</dbReference>
<name>A0A2K3LP64_TRIPR</name>
<dbReference type="EMBL" id="ASHM01037734">
    <property type="protein sequence ID" value="PNX80324.1"/>
    <property type="molecule type" value="Genomic_DNA"/>
</dbReference>
<dbReference type="STRING" id="57577.A0A2K3LP64"/>
<accession>A0A2K3LP64</accession>
<keyword evidence="1" id="KW-0540">Nuclease</keyword>
<dbReference type="SUPFAM" id="SSF53098">
    <property type="entry name" value="Ribonuclease H-like"/>
    <property type="match status" value="1"/>
</dbReference>
<dbReference type="AlphaFoldDB" id="A0A2K3LP64"/>
<dbReference type="GO" id="GO:0005737">
    <property type="term" value="C:cytoplasm"/>
    <property type="evidence" value="ECO:0007669"/>
    <property type="project" value="TreeGrafter"/>
</dbReference>
<evidence type="ECO:0000256" key="2">
    <source>
        <dbReference type="ARBA" id="ARBA00022801"/>
    </source>
</evidence>
<evidence type="ECO:0000313" key="3">
    <source>
        <dbReference type="EMBL" id="PNX80324.1"/>
    </source>
</evidence>
<evidence type="ECO:0000313" key="4">
    <source>
        <dbReference type="Proteomes" id="UP000236291"/>
    </source>
</evidence>
<keyword evidence="3" id="KW-0269">Exonuclease</keyword>
<organism evidence="3 4">
    <name type="scientific">Trifolium pratense</name>
    <name type="common">Red clover</name>
    <dbReference type="NCBI Taxonomy" id="57577"/>
    <lineage>
        <taxon>Eukaryota</taxon>
        <taxon>Viridiplantae</taxon>
        <taxon>Streptophyta</taxon>
        <taxon>Embryophyta</taxon>
        <taxon>Tracheophyta</taxon>
        <taxon>Spermatophyta</taxon>
        <taxon>Magnoliopsida</taxon>
        <taxon>eudicotyledons</taxon>
        <taxon>Gunneridae</taxon>
        <taxon>Pentapetalae</taxon>
        <taxon>rosids</taxon>
        <taxon>fabids</taxon>
        <taxon>Fabales</taxon>
        <taxon>Fabaceae</taxon>
        <taxon>Papilionoideae</taxon>
        <taxon>50 kb inversion clade</taxon>
        <taxon>NPAAA clade</taxon>
        <taxon>Hologalegina</taxon>
        <taxon>IRL clade</taxon>
        <taxon>Trifolieae</taxon>
        <taxon>Trifolium</taxon>
    </lineage>
</organism>
<reference evidence="3 4" key="2">
    <citation type="journal article" date="2017" name="Front. Plant Sci.">
        <title>Gene Classification and Mining of Molecular Markers Useful in Red Clover (Trifolium pratense) Breeding.</title>
        <authorList>
            <person name="Istvanek J."/>
            <person name="Dluhosova J."/>
            <person name="Dluhos P."/>
            <person name="Patkova L."/>
            <person name="Nedelnik J."/>
            <person name="Repkova J."/>
        </authorList>
    </citation>
    <scope>NUCLEOTIDE SEQUENCE [LARGE SCALE GENOMIC DNA]</scope>
    <source>
        <strain evidence="4">cv. Tatra</strain>
        <tissue evidence="3">Young leaves</tissue>
    </source>
</reference>
<evidence type="ECO:0000256" key="1">
    <source>
        <dbReference type="ARBA" id="ARBA00022722"/>
    </source>
</evidence>